<accession>A0A1F6Y2K8</accession>
<keyword evidence="7 10" id="KW-0067">ATP-binding</keyword>
<keyword evidence="6 10" id="KW-0547">Nucleotide-binding</keyword>
<name>A0A1F6Y2K8_9BACT</name>
<evidence type="ECO:0000256" key="2">
    <source>
        <dbReference type="ARBA" id="ARBA00003213"/>
    </source>
</evidence>
<dbReference type="HAMAP" id="MF_00185">
    <property type="entry name" value="IPP_trans"/>
    <property type="match status" value="1"/>
</dbReference>
<evidence type="ECO:0000313" key="15">
    <source>
        <dbReference type="Proteomes" id="UP000177693"/>
    </source>
</evidence>
<dbReference type="AlphaFoldDB" id="A0A1F6Y2K8"/>
<gene>
    <name evidence="10" type="primary">miaA</name>
    <name evidence="14" type="ORF">A3I23_03320</name>
</gene>
<evidence type="ECO:0000256" key="9">
    <source>
        <dbReference type="ARBA" id="ARBA00049563"/>
    </source>
</evidence>
<dbReference type="InterPro" id="IPR018022">
    <property type="entry name" value="IPT"/>
</dbReference>
<dbReference type="GO" id="GO:0005524">
    <property type="term" value="F:ATP binding"/>
    <property type="evidence" value="ECO:0007669"/>
    <property type="project" value="UniProtKB-UniRule"/>
</dbReference>
<dbReference type="Gene3D" id="1.10.20.140">
    <property type="match status" value="1"/>
</dbReference>
<keyword evidence="4 10" id="KW-0808">Transferase</keyword>
<feature type="site" description="Interaction with substrate tRNA" evidence="10">
    <location>
        <position position="107"/>
    </location>
</feature>
<protein>
    <recommendedName>
        <fullName evidence="10">tRNA dimethylallyltransferase</fullName>
        <ecNumber evidence="10">2.5.1.75</ecNumber>
    </recommendedName>
    <alternativeName>
        <fullName evidence="10">Dimethylallyl diphosphate:tRNA dimethylallyltransferase</fullName>
        <shortName evidence="10">DMAPP:tRNA dimethylallyltransferase</shortName>
        <shortName evidence="10">DMATase</shortName>
    </alternativeName>
    <alternativeName>
        <fullName evidence="10">Isopentenyl-diphosphate:tRNA isopentenyltransferase</fullName>
        <shortName evidence="10">IPP transferase</shortName>
        <shortName evidence="10">IPPT</shortName>
        <shortName evidence="10">IPTase</shortName>
    </alternativeName>
</protein>
<proteinExistence type="inferred from homology"/>
<comment type="similarity">
    <text evidence="3 10 13">Belongs to the IPP transferase family.</text>
</comment>
<dbReference type="GO" id="GO:0006400">
    <property type="term" value="P:tRNA modification"/>
    <property type="evidence" value="ECO:0007669"/>
    <property type="project" value="TreeGrafter"/>
</dbReference>
<feature type="region of interest" description="Interaction with substrate tRNA" evidence="10">
    <location>
        <begin position="41"/>
        <end position="44"/>
    </location>
</feature>
<dbReference type="Gene3D" id="3.40.50.300">
    <property type="entry name" value="P-loop containing nucleotide triphosphate hydrolases"/>
    <property type="match status" value="1"/>
</dbReference>
<comment type="caution">
    <text evidence="14">The sequence shown here is derived from an EMBL/GenBank/DDBJ whole genome shotgun (WGS) entry which is preliminary data.</text>
</comment>
<evidence type="ECO:0000256" key="11">
    <source>
        <dbReference type="RuleBase" id="RU003783"/>
    </source>
</evidence>
<evidence type="ECO:0000256" key="4">
    <source>
        <dbReference type="ARBA" id="ARBA00022679"/>
    </source>
</evidence>
<comment type="caution">
    <text evidence="10">Lacks conserved residue(s) required for the propagation of feature annotation.</text>
</comment>
<dbReference type="InterPro" id="IPR027417">
    <property type="entry name" value="P-loop_NTPase"/>
</dbReference>
<evidence type="ECO:0000256" key="3">
    <source>
        <dbReference type="ARBA" id="ARBA00005842"/>
    </source>
</evidence>
<evidence type="ECO:0000256" key="6">
    <source>
        <dbReference type="ARBA" id="ARBA00022741"/>
    </source>
</evidence>
<evidence type="ECO:0000313" key="14">
    <source>
        <dbReference type="EMBL" id="OGJ00576.1"/>
    </source>
</evidence>
<dbReference type="GO" id="GO:0052381">
    <property type="term" value="F:tRNA dimethylallyltransferase activity"/>
    <property type="evidence" value="ECO:0007669"/>
    <property type="project" value="UniProtKB-UniRule"/>
</dbReference>
<dbReference type="NCBIfam" id="TIGR00174">
    <property type="entry name" value="miaA"/>
    <property type="match status" value="1"/>
</dbReference>
<dbReference type="PANTHER" id="PTHR11088:SF60">
    <property type="entry name" value="TRNA DIMETHYLALLYLTRANSFERASE"/>
    <property type="match status" value="1"/>
</dbReference>
<dbReference type="PANTHER" id="PTHR11088">
    <property type="entry name" value="TRNA DIMETHYLALLYLTRANSFERASE"/>
    <property type="match status" value="1"/>
</dbReference>
<evidence type="ECO:0000256" key="7">
    <source>
        <dbReference type="ARBA" id="ARBA00022840"/>
    </source>
</evidence>
<feature type="site" description="Interaction with substrate tRNA" evidence="10">
    <location>
        <position position="130"/>
    </location>
</feature>
<dbReference type="EMBL" id="MFVL01000034">
    <property type="protein sequence ID" value="OGJ00576.1"/>
    <property type="molecule type" value="Genomic_DNA"/>
</dbReference>
<feature type="binding site" evidence="10">
    <location>
        <begin position="18"/>
        <end position="23"/>
    </location>
    <ligand>
        <name>substrate</name>
    </ligand>
</feature>
<comment type="catalytic activity">
    <reaction evidence="9 10 11">
        <text>adenosine(37) in tRNA + dimethylallyl diphosphate = N(6)-dimethylallyladenosine(37) in tRNA + diphosphate</text>
        <dbReference type="Rhea" id="RHEA:26482"/>
        <dbReference type="Rhea" id="RHEA-COMP:10162"/>
        <dbReference type="Rhea" id="RHEA-COMP:10375"/>
        <dbReference type="ChEBI" id="CHEBI:33019"/>
        <dbReference type="ChEBI" id="CHEBI:57623"/>
        <dbReference type="ChEBI" id="CHEBI:74411"/>
        <dbReference type="ChEBI" id="CHEBI:74415"/>
        <dbReference type="EC" id="2.5.1.75"/>
    </reaction>
</comment>
<sequence length="277" mass="31563">MSKRHFDIQKVIIILGQTATGKSALAIKIAKKVNGEVISADSRQIYKGLDIGTGKISKREMKGIPHHLLDVANPKHKFSVAEFQQLAISAIAEIISRGKTPIICGGTGFYIDAITKGIVFPEVPPNYPLRKKLAFASDRALMLKLQKLDPERAKNIDPKNKHRLIRAIEIAKTLGKVPKIKVKTLPYKFMKIGLYLPPEKLKKKVGQRVKKMFKNGLLKEIKKLKKSGVSDQRLKELGFEYDYPTPEKVIKETLQYAKRQTAWFKRDKEIKWFELYI</sequence>
<dbReference type="EC" id="2.5.1.75" evidence="10"/>
<evidence type="ECO:0000256" key="5">
    <source>
        <dbReference type="ARBA" id="ARBA00022694"/>
    </source>
</evidence>
<comment type="function">
    <text evidence="2 10 12">Catalyzes the transfer of a dimethylallyl group onto the adenine at position 37 in tRNAs that read codons beginning with uridine, leading to the formation of N6-(dimethylallyl)adenosine (i(6)A).</text>
</comment>
<dbReference type="Pfam" id="PF01715">
    <property type="entry name" value="IPPT"/>
    <property type="match status" value="1"/>
</dbReference>
<keyword evidence="5 10" id="KW-0819">tRNA processing</keyword>
<evidence type="ECO:0000256" key="12">
    <source>
        <dbReference type="RuleBase" id="RU003784"/>
    </source>
</evidence>
<dbReference type="Proteomes" id="UP000177693">
    <property type="component" value="Unassembled WGS sequence"/>
</dbReference>
<dbReference type="InterPro" id="IPR039657">
    <property type="entry name" value="Dimethylallyltransferase"/>
</dbReference>
<keyword evidence="8 10" id="KW-0460">Magnesium</keyword>
<comment type="cofactor">
    <cofactor evidence="1 10">
        <name>Mg(2+)</name>
        <dbReference type="ChEBI" id="CHEBI:18420"/>
    </cofactor>
</comment>
<reference evidence="14 15" key="1">
    <citation type="journal article" date="2016" name="Nat. Commun.">
        <title>Thousands of microbial genomes shed light on interconnected biogeochemical processes in an aquifer system.</title>
        <authorList>
            <person name="Anantharaman K."/>
            <person name="Brown C.T."/>
            <person name="Hug L.A."/>
            <person name="Sharon I."/>
            <person name="Castelle C.J."/>
            <person name="Probst A.J."/>
            <person name="Thomas B.C."/>
            <person name="Singh A."/>
            <person name="Wilkins M.J."/>
            <person name="Karaoz U."/>
            <person name="Brodie E.L."/>
            <person name="Williams K.H."/>
            <person name="Hubbard S.S."/>
            <person name="Banfield J.F."/>
        </authorList>
    </citation>
    <scope>NUCLEOTIDE SEQUENCE [LARGE SCALE GENOMIC DNA]</scope>
</reference>
<comment type="subunit">
    <text evidence="10">Monomer.</text>
</comment>
<evidence type="ECO:0000256" key="10">
    <source>
        <dbReference type="HAMAP-Rule" id="MF_00185"/>
    </source>
</evidence>
<evidence type="ECO:0000256" key="13">
    <source>
        <dbReference type="RuleBase" id="RU003785"/>
    </source>
</evidence>
<evidence type="ECO:0000256" key="8">
    <source>
        <dbReference type="ARBA" id="ARBA00022842"/>
    </source>
</evidence>
<evidence type="ECO:0000256" key="1">
    <source>
        <dbReference type="ARBA" id="ARBA00001946"/>
    </source>
</evidence>
<feature type="binding site" evidence="10">
    <location>
        <begin position="16"/>
        <end position="23"/>
    </location>
    <ligand>
        <name>ATP</name>
        <dbReference type="ChEBI" id="CHEBI:30616"/>
    </ligand>
</feature>
<organism evidence="14 15">
    <name type="scientific">Candidatus Nomurabacteria bacterium RIFCSPLOWO2_02_FULL_40_67</name>
    <dbReference type="NCBI Taxonomy" id="1801787"/>
    <lineage>
        <taxon>Bacteria</taxon>
        <taxon>Candidatus Nomuraibacteriota</taxon>
    </lineage>
</organism>
<dbReference type="SUPFAM" id="SSF52540">
    <property type="entry name" value="P-loop containing nucleoside triphosphate hydrolases"/>
    <property type="match status" value="2"/>
</dbReference>